<sequence length="561" mass="62244">MKILAGGQLYRAYLSEARRRVHRSVALTRLRLFRASVRAPERLIVAPTDLRPIDAFVAEEILEGRFPLAGRVLDTNGTSPFFLELPSRPFAMRLHAFSWIRHLRALRSPEASAAARTIVNQWLSTHGRVIDGIAWEPETVASRLIAWLSHSPVLLNGADTVFYRRFSRSLVYQGRYLERLCGSAIEPETRFRIRIALAMLTLAVPSRAGQIRKAAARLDQEIEAQILADGGHVSRNPRAALDLLLDLLPLRQTYMNLGHDMPQRLISGIDRMYPALRFFRHQGGDLALFNGATATLANELMAVLRYDETSGQTFKALPHMGYQRMASGQTVVIVDSGMAQDLETSRTAHAGTLSFEMSAGKNRFIVNAGSPRFAGNHYRQMARASAAHSTVILNETSSSRLSQSSYLGPVMAEGPKHVTVRREESAEGEDRLDMSHDGYAGLFGLVHHRHLRLSQGGTRLGGRDFFTRPGGETPGAGETATAIARFHVHPAIDLIQAGRDSVLLKAPDGESWLFSVDGHEAVISEDIFFADASGIRASEQIEVRFSLAEHAEIDWQFIRQR</sequence>
<dbReference type="Proteomes" id="UP000528286">
    <property type="component" value="Unassembled WGS sequence"/>
</dbReference>
<feature type="domain" description="Heparinase II/III-like C-terminal" evidence="2">
    <location>
        <begin position="312"/>
        <end position="556"/>
    </location>
</feature>
<evidence type="ECO:0000313" key="4">
    <source>
        <dbReference type="Proteomes" id="UP000528286"/>
    </source>
</evidence>
<evidence type="ECO:0000256" key="1">
    <source>
        <dbReference type="ARBA" id="ARBA00004196"/>
    </source>
</evidence>
<organism evidence="3 4">
    <name type="scientific">Gellertiella hungarica</name>
    <dbReference type="NCBI Taxonomy" id="1572859"/>
    <lineage>
        <taxon>Bacteria</taxon>
        <taxon>Pseudomonadati</taxon>
        <taxon>Pseudomonadota</taxon>
        <taxon>Alphaproteobacteria</taxon>
        <taxon>Hyphomicrobiales</taxon>
        <taxon>Rhizobiaceae</taxon>
        <taxon>Gellertiella</taxon>
    </lineage>
</organism>
<accession>A0A7W6JAG1</accession>
<reference evidence="3 4" key="1">
    <citation type="submission" date="2020-08" db="EMBL/GenBank/DDBJ databases">
        <title>Genomic Encyclopedia of Type Strains, Phase IV (KMG-IV): sequencing the most valuable type-strain genomes for metagenomic binning, comparative biology and taxonomic classification.</title>
        <authorList>
            <person name="Goeker M."/>
        </authorList>
    </citation>
    <scope>NUCLEOTIDE SEQUENCE [LARGE SCALE GENOMIC DNA]</scope>
    <source>
        <strain evidence="3 4">DSM 29853</strain>
    </source>
</reference>
<dbReference type="GO" id="GO:0030313">
    <property type="term" value="C:cell envelope"/>
    <property type="evidence" value="ECO:0007669"/>
    <property type="project" value="UniProtKB-SubCell"/>
</dbReference>
<name>A0A7W6JAG1_9HYPH</name>
<proteinExistence type="predicted"/>
<comment type="subcellular location">
    <subcellularLocation>
        <location evidence="1">Cell envelope</location>
    </subcellularLocation>
</comment>
<dbReference type="InterPro" id="IPR012480">
    <property type="entry name" value="Hepar_II_III_C"/>
</dbReference>
<dbReference type="Pfam" id="PF07940">
    <property type="entry name" value="Hepar_II_III_C"/>
    <property type="match status" value="1"/>
</dbReference>
<gene>
    <name evidence="3" type="ORF">GGR23_004058</name>
</gene>
<dbReference type="Gene3D" id="2.70.98.70">
    <property type="match status" value="1"/>
</dbReference>
<dbReference type="AlphaFoldDB" id="A0A7W6JAG1"/>
<comment type="caution">
    <text evidence="3">The sequence shown here is derived from an EMBL/GenBank/DDBJ whole genome shotgun (WGS) entry which is preliminary data.</text>
</comment>
<evidence type="ECO:0000313" key="3">
    <source>
        <dbReference type="EMBL" id="MBB4066831.1"/>
    </source>
</evidence>
<dbReference type="GO" id="GO:0016829">
    <property type="term" value="F:lyase activity"/>
    <property type="evidence" value="ECO:0007669"/>
    <property type="project" value="InterPro"/>
</dbReference>
<protein>
    <submittedName>
        <fullName evidence="3">Putative heparinase superfamily protein</fullName>
    </submittedName>
</protein>
<dbReference type="InterPro" id="IPR008929">
    <property type="entry name" value="Chondroitin_lyas"/>
</dbReference>
<keyword evidence="4" id="KW-1185">Reference proteome</keyword>
<dbReference type="EMBL" id="JACIEZ010000012">
    <property type="protein sequence ID" value="MBB4066831.1"/>
    <property type="molecule type" value="Genomic_DNA"/>
</dbReference>
<dbReference type="Gene3D" id="1.50.10.100">
    <property type="entry name" value="Chondroitin AC/alginate lyase"/>
    <property type="match status" value="1"/>
</dbReference>
<evidence type="ECO:0000259" key="2">
    <source>
        <dbReference type="Pfam" id="PF07940"/>
    </source>
</evidence>